<dbReference type="KEGG" id="dalk:DSCA_05650"/>
<proteinExistence type="predicted"/>
<dbReference type="GO" id="GO:0007165">
    <property type="term" value="P:signal transduction"/>
    <property type="evidence" value="ECO:0007669"/>
    <property type="project" value="InterPro"/>
</dbReference>
<dbReference type="SMART" id="SM00255">
    <property type="entry name" value="TIR"/>
    <property type="match status" value="1"/>
</dbReference>
<dbReference type="InterPro" id="IPR000157">
    <property type="entry name" value="TIR_dom"/>
</dbReference>
<dbReference type="EMBL" id="AP021874">
    <property type="protein sequence ID" value="BBO66635.1"/>
    <property type="molecule type" value="Genomic_DNA"/>
</dbReference>
<sequence>MKKYQIALSFAGEDRDYVEKVATILREKGVNVFYDKFEETKLWGKNLYTYLSDIYQNKALFTVIFVSKAYRDKMWTNHERESAQARAFTESKEYILPAMFDNTIEIPGLLKTTGYIDLNDLSPNDFAIKIIGKLKNEGSMSTSETSKPKTNSPGFIHPEKDLKKIIAEDELFDRYFSTDDETKGLIKNFGIQYHQYSKKSVQEEITLHYSFPLMTRALTMPSCLYFLKNGFERWSQSYRFFKVKPDDGIKIGKGYQILEEFNKTPWILVHYKYSGASYPYLKLFFLRKHENYNTSNAQYLTIHARPFERNSTKITLEYRHCFKPSILNYLFDQLDKIFDKQKTFENINGPNLSRNLKTMAKAIDKFAYNIFHFKKLLIYESEDTPYWQEYIGGGDGFIYYYRKHSRGTLMVRLASQVPEINTQKQGS</sequence>
<reference evidence="2 3" key="1">
    <citation type="submission" date="2019-11" db="EMBL/GenBank/DDBJ databases">
        <title>Comparative genomics of hydrocarbon-degrading Desulfosarcina strains.</title>
        <authorList>
            <person name="Watanabe M."/>
            <person name="Kojima H."/>
            <person name="Fukui M."/>
        </authorList>
    </citation>
    <scope>NUCLEOTIDE SEQUENCE [LARGE SCALE GENOMIC DNA]</scope>
    <source>
        <strain evidence="2 3">PL12</strain>
    </source>
</reference>
<dbReference type="InterPro" id="IPR035897">
    <property type="entry name" value="Toll_tir_struct_dom_sf"/>
</dbReference>
<feature type="domain" description="TIR" evidence="1">
    <location>
        <begin position="3"/>
        <end position="137"/>
    </location>
</feature>
<protein>
    <recommendedName>
        <fullName evidence="1">TIR domain-containing protein</fullName>
    </recommendedName>
</protein>
<dbReference type="OrthoDB" id="5524080at2"/>
<dbReference type="AlphaFoldDB" id="A0A5K7YDW4"/>
<dbReference type="RefSeq" id="WP_155314975.1">
    <property type="nucleotide sequence ID" value="NZ_AP021874.1"/>
</dbReference>
<dbReference type="SUPFAM" id="SSF52200">
    <property type="entry name" value="Toll/Interleukin receptor TIR domain"/>
    <property type="match status" value="1"/>
</dbReference>
<gene>
    <name evidence="2" type="ORF">DSCA_05650</name>
</gene>
<evidence type="ECO:0000313" key="3">
    <source>
        <dbReference type="Proteomes" id="UP000427906"/>
    </source>
</evidence>
<evidence type="ECO:0000313" key="2">
    <source>
        <dbReference type="EMBL" id="BBO66635.1"/>
    </source>
</evidence>
<evidence type="ECO:0000259" key="1">
    <source>
        <dbReference type="SMART" id="SM00255"/>
    </source>
</evidence>
<dbReference type="Pfam" id="PF13676">
    <property type="entry name" value="TIR_2"/>
    <property type="match status" value="1"/>
</dbReference>
<dbReference type="Gene3D" id="3.40.50.10140">
    <property type="entry name" value="Toll/interleukin-1 receptor homology (TIR) domain"/>
    <property type="match status" value="1"/>
</dbReference>
<name>A0A5K7YDW4_9BACT</name>
<organism evidence="2 3">
    <name type="scientific">Desulfosarcina alkanivorans</name>
    <dbReference type="NCBI Taxonomy" id="571177"/>
    <lineage>
        <taxon>Bacteria</taxon>
        <taxon>Pseudomonadati</taxon>
        <taxon>Thermodesulfobacteriota</taxon>
        <taxon>Desulfobacteria</taxon>
        <taxon>Desulfobacterales</taxon>
        <taxon>Desulfosarcinaceae</taxon>
        <taxon>Desulfosarcina</taxon>
    </lineage>
</organism>
<keyword evidence="3" id="KW-1185">Reference proteome</keyword>
<dbReference type="Proteomes" id="UP000427906">
    <property type="component" value="Chromosome"/>
</dbReference>
<accession>A0A5K7YDW4</accession>